<dbReference type="InterPro" id="IPR001388">
    <property type="entry name" value="Synaptobrevin-like"/>
</dbReference>
<keyword evidence="1" id="KW-0175">Coiled coil</keyword>
<keyword evidence="3" id="KW-0472">Membrane</keyword>
<dbReference type="Pfam" id="PF00957">
    <property type="entry name" value="Synaptobrevin"/>
    <property type="match status" value="1"/>
</dbReference>
<evidence type="ECO:0000259" key="4">
    <source>
        <dbReference type="PROSITE" id="PS50892"/>
    </source>
</evidence>
<evidence type="ECO:0000313" key="5">
    <source>
        <dbReference type="EMBL" id="CAE0602087.1"/>
    </source>
</evidence>
<dbReference type="PROSITE" id="PS50892">
    <property type="entry name" value="V_SNARE"/>
    <property type="match status" value="1"/>
</dbReference>
<keyword evidence="3" id="KW-0812">Transmembrane</keyword>
<dbReference type="GO" id="GO:0016020">
    <property type="term" value="C:membrane"/>
    <property type="evidence" value="ECO:0007669"/>
    <property type="project" value="InterPro"/>
</dbReference>
<feature type="compositionally biased region" description="Low complexity" evidence="2">
    <location>
        <begin position="28"/>
        <end position="39"/>
    </location>
</feature>
<sequence length="146" mass="15329">MGRPEGDGKRAQLLDSAPLDGGFVPDQGGAANSGAAPSPDMLSTVQAQCQEVRSVMQQNVDQMLTNMSKASALEASSSELAANARAFQAGARGVRKQMWWNNLKMKVAIGVALLLLLLAILWWAGAFEGGGNADKSAVGRRLGLLF</sequence>
<dbReference type="Gene3D" id="1.20.5.110">
    <property type="match status" value="1"/>
</dbReference>
<dbReference type="InterPro" id="IPR016444">
    <property type="entry name" value="Synaptobrevin/VAMP"/>
</dbReference>
<organism evidence="5">
    <name type="scientific">Strombidinopsis acuminata</name>
    <dbReference type="NCBI Taxonomy" id="141414"/>
    <lineage>
        <taxon>Eukaryota</taxon>
        <taxon>Sar</taxon>
        <taxon>Alveolata</taxon>
        <taxon>Ciliophora</taxon>
        <taxon>Intramacronucleata</taxon>
        <taxon>Spirotrichea</taxon>
        <taxon>Choreotrichia</taxon>
        <taxon>Choreotrichida</taxon>
        <taxon>Strombidinopsidae</taxon>
        <taxon>Strombidinopsis</taxon>
    </lineage>
</organism>
<keyword evidence="3" id="KW-1133">Transmembrane helix</keyword>
<dbReference type="InterPro" id="IPR042855">
    <property type="entry name" value="V_SNARE_CC"/>
</dbReference>
<dbReference type="GO" id="GO:0016192">
    <property type="term" value="P:vesicle-mediated transport"/>
    <property type="evidence" value="ECO:0007669"/>
    <property type="project" value="InterPro"/>
</dbReference>
<evidence type="ECO:0000256" key="1">
    <source>
        <dbReference type="PROSITE-ProRule" id="PRU00290"/>
    </source>
</evidence>
<reference evidence="5" key="1">
    <citation type="submission" date="2021-01" db="EMBL/GenBank/DDBJ databases">
        <authorList>
            <person name="Corre E."/>
            <person name="Pelletier E."/>
            <person name="Niang G."/>
            <person name="Scheremetjew M."/>
            <person name="Finn R."/>
            <person name="Kale V."/>
            <person name="Holt S."/>
            <person name="Cochrane G."/>
            <person name="Meng A."/>
            <person name="Brown T."/>
            <person name="Cohen L."/>
        </authorList>
    </citation>
    <scope>NUCLEOTIDE SEQUENCE</scope>
    <source>
        <strain evidence="5">SPMC142</strain>
    </source>
</reference>
<protein>
    <recommendedName>
        <fullName evidence="4">V-SNARE coiled-coil homology domain-containing protein</fullName>
    </recommendedName>
</protein>
<feature type="compositionally biased region" description="Basic and acidic residues" evidence="2">
    <location>
        <begin position="1"/>
        <end position="12"/>
    </location>
</feature>
<feature type="transmembrane region" description="Helical" evidence="3">
    <location>
        <begin position="105"/>
        <end position="125"/>
    </location>
</feature>
<proteinExistence type="predicted"/>
<feature type="domain" description="V-SNARE coiled-coil homology" evidence="4">
    <location>
        <begin position="41"/>
        <end position="101"/>
    </location>
</feature>
<dbReference type="PANTHER" id="PTHR45701">
    <property type="entry name" value="SYNAPTOBREVIN FAMILY MEMBER"/>
    <property type="match status" value="1"/>
</dbReference>
<dbReference type="PRINTS" id="PR00219">
    <property type="entry name" value="SYNAPTOBREVN"/>
</dbReference>
<gene>
    <name evidence="5" type="ORF">SACU0126_LOCUS34047</name>
</gene>
<feature type="region of interest" description="Disordered" evidence="2">
    <location>
        <begin position="1"/>
        <end position="40"/>
    </location>
</feature>
<name>A0A7S3U563_9SPIT</name>
<evidence type="ECO:0000256" key="3">
    <source>
        <dbReference type="SAM" id="Phobius"/>
    </source>
</evidence>
<accession>A0A7S3U563</accession>
<dbReference type="SUPFAM" id="SSF58038">
    <property type="entry name" value="SNARE fusion complex"/>
    <property type="match status" value="1"/>
</dbReference>
<dbReference type="EMBL" id="HBIQ01107092">
    <property type="protein sequence ID" value="CAE0602087.1"/>
    <property type="molecule type" value="Transcribed_RNA"/>
</dbReference>
<evidence type="ECO:0000256" key="2">
    <source>
        <dbReference type="SAM" id="MobiDB-lite"/>
    </source>
</evidence>
<dbReference type="AlphaFoldDB" id="A0A7S3U563"/>